<dbReference type="Gene3D" id="3.30.70.100">
    <property type="match status" value="1"/>
</dbReference>
<feature type="domain" description="Stress-response A/B barrel" evidence="3">
    <location>
        <begin position="29"/>
        <end position="121"/>
    </location>
</feature>
<evidence type="ECO:0000256" key="2">
    <source>
        <dbReference type="SAM" id="Phobius"/>
    </source>
</evidence>
<evidence type="ECO:0000313" key="5">
    <source>
        <dbReference type="Proteomes" id="UP001141552"/>
    </source>
</evidence>
<feature type="transmembrane region" description="Helical" evidence="2">
    <location>
        <begin position="6"/>
        <end position="26"/>
    </location>
</feature>
<gene>
    <name evidence="4" type="ORF">Tsubulata_032402</name>
</gene>
<reference evidence="4" key="2">
    <citation type="journal article" date="2023" name="Plants (Basel)">
        <title>Annotation of the Turnera subulata (Passifloraceae) Draft Genome Reveals the S-Locus Evolved after the Divergence of Turneroideae from Passifloroideae in a Stepwise Manner.</title>
        <authorList>
            <person name="Henning P.M."/>
            <person name="Roalson E.H."/>
            <person name="Mir W."/>
            <person name="McCubbin A.G."/>
            <person name="Shore J.S."/>
        </authorList>
    </citation>
    <scope>NUCLEOTIDE SEQUENCE</scope>
    <source>
        <strain evidence="4">F60SS</strain>
    </source>
</reference>
<dbReference type="SMART" id="SM00886">
    <property type="entry name" value="Dabb"/>
    <property type="match status" value="1"/>
</dbReference>
<dbReference type="InterPro" id="IPR013097">
    <property type="entry name" value="Dabb"/>
</dbReference>
<keyword evidence="5" id="KW-1185">Reference proteome</keyword>
<accession>A0A9Q0F6I6</accession>
<dbReference type="Proteomes" id="UP001141552">
    <property type="component" value="Unassembled WGS sequence"/>
</dbReference>
<proteinExistence type="predicted"/>
<name>A0A9Q0F6I6_9ROSI</name>
<dbReference type="InterPro" id="IPR011008">
    <property type="entry name" value="Dimeric_a/b-barrel"/>
</dbReference>
<dbReference type="PANTHER" id="PTHR33178:SF4">
    <property type="entry name" value="EXPRESSED PROTEIN"/>
    <property type="match status" value="1"/>
</dbReference>
<dbReference type="SUPFAM" id="SSF54909">
    <property type="entry name" value="Dimeric alpha+beta barrel"/>
    <property type="match status" value="1"/>
</dbReference>
<comment type="subunit">
    <text evidence="1">Homodimer.</text>
</comment>
<protein>
    <recommendedName>
        <fullName evidence="3">Stress-response A/B barrel domain-containing protein</fullName>
    </recommendedName>
</protein>
<keyword evidence="2" id="KW-1133">Transmembrane helix</keyword>
<dbReference type="OrthoDB" id="1601230at2759"/>
<keyword evidence="2" id="KW-0472">Membrane</keyword>
<evidence type="ECO:0000313" key="4">
    <source>
        <dbReference type="EMBL" id="KAJ4824752.1"/>
    </source>
</evidence>
<dbReference type="PROSITE" id="PS51502">
    <property type="entry name" value="S_R_A_B_BARREL"/>
    <property type="match status" value="1"/>
</dbReference>
<evidence type="ECO:0000259" key="3">
    <source>
        <dbReference type="PROSITE" id="PS51502"/>
    </source>
</evidence>
<dbReference type="AlphaFoldDB" id="A0A9Q0F6I6"/>
<dbReference type="PANTHER" id="PTHR33178">
    <property type="match status" value="1"/>
</dbReference>
<comment type="caution">
    <text evidence="4">The sequence shown here is derived from an EMBL/GenBank/DDBJ whole genome shotgun (WGS) entry which is preliminary data.</text>
</comment>
<dbReference type="EMBL" id="JAKUCV010007101">
    <property type="protein sequence ID" value="KAJ4824752.1"/>
    <property type="molecule type" value="Genomic_DNA"/>
</dbReference>
<organism evidence="4 5">
    <name type="scientific">Turnera subulata</name>
    <dbReference type="NCBI Taxonomy" id="218843"/>
    <lineage>
        <taxon>Eukaryota</taxon>
        <taxon>Viridiplantae</taxon>
        <taxon>Streptophyta</taxon>
        <taxon>Embryophyta</taxon>
        <taxon>Tracheophyta</taxon>
        <taxon>Spermatophyta</taxon>
        <taxon>Magnoliopsida</taxon>
        <taxon>eudicotyledons</taxon>
        <taxon>Gunneridae</taxon>
        <taxon>Pentapetalae</taxon>
        <taxon>rosids</taxon>
        <taxon>fabids</taxon>
        <taxon>Malpighiales</taxon>
        <taxon>Passifloraceae</taxon>
        <taxon>Turnera</taxon>
    </lineage>
</organism>
<evidence type="ECO:0000256" key="1">
    <source>
        <dbReference type="ARBA" id="ARBA00011738"/>
    </source>
</evidence>
<reference evidence="4" key="1">
    <citation type="submission" date="2022-02" db="EMBL/GenBank/DDBJ databases">
        <authorList>
            <person name="Henning P.M."/>
            <person name="McCubbin A.G."/>
            <person name="Shore J.S."/>
        </authorList>
    </citation>
    <scope>NUCLEOTIDE SEQUENCE</scope>
    <source>
        <strain evidence="4">F60SS</strain>
        <tissue evidence="4">Leaves</tissue>
    </source>
</reference>
<dbReference type="InterPro" id="IPR044662">
    <property type="entry name" value="HS1/DABB1-like"/>
</dbReference>
<sequence>MNNVRVIYVYITVFGARGCVMCGTAMGELKHLVIVKFKEGAVVEDLIKGMEKLVTEIDLVKSFEWGQDIEGPEMLTQGFSHAFSMTFDKKEDFVAFQSHPNHVEYSATFSAAIEKIVVLCYPSVLIKPQA</sequence>
<keyword evidence="2" id="KW-0812">Transmembrane</keyword>
<dbReference type="Pfam" id="PF07876">
    <property type="entry name" value="Dabb"/>
    <property type="match status" value="1"/>
</dbReference>